<dbReference type="Proteomes" id="UP000294881">
    <property type="component" value="Unassembled WGS sequence"/>
</dbReference>
<evidence type="ECO:0000313" key="2">
    <source>
        <dbReference type="EMBL" id="TCO15032.1"/>
    </source>
</evidence>
<name>A0A4R2GYW1_9HYPH</name>
<dbReference type="InterPro" id="IPR006597">
    <property type="entry name" value="Sel1-like"/>
</dbReference>
<dbReference type="RefSeq" id="WP_132002892.1">
    <property type="nucleotide sequence ID" value="NZ_JBHUNN010000002.1"/>
</dbReference>
<dbReference type="SMART" id="SM00671">
    <property type="entry name" value="SEL1"/>
    <property type="match status" value="4"/>
</dbReference>
<organism evidence="2 3">
    <name type="scientific">Camelimonas lactis</name>
    <dbReference type="NCBI Taxonomy" id="659006"/>
    <lineage>
        <taxon>Bacteria</taxon>
        <taxon>Pseudomonadati</taxon>
        <taxon>Pseudomonadota</taxon>
        <taxon>Alphaproteobacteria</taxon>
        <taxon>Hyphomicrobiales</taxon>
        <taxon>Chelatococcaceae</taxon>
        <taxon>Camelimonas</taxon>
    </lineage>
</organism>
<keyword evidence="1" id="KW-0732">Signal</keyword>
<dbReference type="EMBL" id="SLWL01000002">
    <property type="protein sequence ID" value="TCO15032.1"/>
    <property type="molecule type" value="Genomic_DNA"/>
</dbReference>
<evidence type="ECO:0008006" key="4">
    <source>
        <dbReference type="Google" id="ProtNLM"/>
    </source>
</evidence>
<dbReference type="SUPFAM" id="SSF81901">
    <property type="entry name" value="HCP-like"/>
    <property type="match status" value="1"/>
</dbReference>
<dbReference type="AlphaFoldDB" id="A0A4R2GYW1"/>
<reference evidence="2 3" key="1">
    <citation type="submission" date="2019-03" db="EMBL/GenBank/DDBJ databases">
        <title>Genomic Encyclopedia of Type Strains, Phase IV (KMG-IV): sequencing the most valuable type-strain genomes for metagenomic binning, comparative biology and taxonomic classification.</title>
        <authorList>
            <person name="Goeker M."/>
        </authorList>
    </citation>
    <scope>NUCLEOTIDE SEQUENCE [LARGE SCALE GENOMIC DNA]</scope>
    <source>
        <strain evidence="2 3">DSM 22958</strain>
    </source>
</reference>
<dbReference type="InterPro" id="IPR050767">
    <property type="entry name" value="Sel1_AlgK"/>
</dbReference>
<dbReference type="Gene3D" id="1.25.40.10">
    <property type="entry name" value="Tetratricopeptide repeat domain"/>
    <property type="match status" value="2"/>
</dbReference>
<feature type="signal peptide" evidence="1">
    <location>
        <begin position="1"/>
        <end position="24"/>
    </location>
</feature>
<evidence type="ECO:0000256" key="1">
    <source>
        <dbReference type="SAM" id="SignalP"/>
    </source>
</evidence>
<protein>
    <recommendedName>
        <fullName evidence="4">TPR repeat protein</fullName>
    </recommendedName>
</protein>
<sequence>MGVSDYRHIICLGTALLLGSQALAADLQPPGASAPLAIANLGAAREHNGQDSDADAAPGAGPFGSPLASSFAAAASGASPGAPVVRFRSERDAFRTGIRDYYSGDKASAVQALEYAATRGHSPAQWKLGRMYAEGDGVPHDDLKAFEYFSKVVEGSEDNPRRAVTRFISNAYVALGGYYLDGIAGTYVQKDERRAREMFHHAASYYGDPDAQYNLARLCLAGQGGARDAQLAARWLHLAAEKNHAPSQALLGHLLLTGQGNVARQTSRGLMWLTIARNSADPQKDAWIIEMYDQAIALAPERDRNAAQATAQAYMAQRSGRN</sequence>
<dbReference type="PANTHER" id="PTHR11102:SF160">
    <property type="entry name" value="ERAD-ASSOCIATED E3 UBIQUITIN-PROTEIN LIGASE COMPONENT HRD3"/>
    <property type="match status" value="1"/>
</dbReference>
<dbReference type="Pfam" id="PF08238">
    <property type="entry name" value="Sel1"/>
    <property type="match status" value="4"/>
</dbReference>
<gene>
    <name evidence="2" type="ORF">EV666_1023</name>
</gene>
<dbReference type="PANTHER" id="PTHR11102">
    <property type="entry name" value="SEL-1-LIKE PROTEIN"/>
    <property type="match status" value="1"/>
</dbReference>
<evidence type="ECO:0000313" key="3">
    <source>
        <dbReference type="Proteomes" id="UP000294881"/>
    </source>
</evidence>
<proteinExistence type="predicted"/>
<accession>A0A4R2GYW1</accession>
<keyword evidence="3" id="KW-1185">Reference proteome</keyword>
<dbReference type="InterPro" id="IPR011990">
    <property type="entry name" value="TPR-like_helical_dom_sf"/>
</dbReference>
<comment type="caution">
    <text evidence="2">The sequence shown here is derived from an EMBL/GenBank/DDBJ whole genome shotgun (WGS) entry which is preliminary data.</text>
</comment>
<dbReference type="OrthoDB" id="9796900at2"/>
<feature type="chain" id="PRO_5020594192" description="TPR repeat protein" evidence="1">
    <location>
        <begin position="25"/>
        <end position="322"/>
    </location>
</feature>